<dbReference type="PROSITE" id="PS51189">
    <property type="entry name" value="FAT"/>
    <property type="match status" value="1"/>
</dbReference>
<keyword evidence="22" id="KW-1185">Reference proteome</keyword>
<feature type="region of interest" description="Disordered" evidence="17">
    <location>
        <begin position="2340"/>
        <end position="2367"/>
    </location>
</feature>
<dbReference type="Pfam" id="PF25574">
    <property type="entry name" value="TPR_IMB1"/>
    <property type="match status" value="1"/>
</dbReference>
<dbReference type="InterPro" id="IPR057564">
    <property type="entry name" value="HEAT_ATR"/>
</dbReference>
<evidence type="ECO:0000256" key="15">
    <source>
        <dbReference type="ARBA" id="ARBA00048679"/>
    </source>
</evidence>
<comment type="catalytic activity">
    <reaction evidence="14 16">
        <text>L-threonyl-[protein] + ATP = O-phospho-L-threonyl-[protein] + ADP + H(+)</text>
        <dbReference type="Rhea" id="RHEA:46608"/>
        <dbReference type="Rhea" id="RHEA-COMP:11060"/>
        <dbReference type="Rhea" id="RHEA-COMP:11605"/>
        <dbReference type="ChEBI" id="CHEBI:15378"/>
        <dbReference type="ChEBI" id="CHEBI:30013"/>
        <dbReference type="ChEBI" id="CHEBI:30616"/>
        <dbReference type="ChEBI" id="CHEBI:61977"/>
        <dbReference type="ChEBI" id="CHEBI:456216"/>
        <dbReference type="EC" id="2.7.11.1"/>
    </reaction>
</comment>
<dbReference type="GO" id="GO:0005634">
    <property type="term" value="C:nucleus"/>
    <property type="evidence" value="ECO:0007669"/>
    <property type="project" value="TreeGrafter"/>
</dbReference>
<reference evidence="21" key="2">
    <citation type="submission" date="2022-07" db="EMBL/GenBank/DDBJ databases">
        <authorList>
            <person name="Goncalves M.F.M."/>
            <person name="Hilario S."/>
            <person name="Van De Peer Y."/>
            <person name="Esteves A.C."/>
            <person name="Alves A."/>
        </authorList>
    </citation>
    <scope>NUCLEOTIDE SEQUENCE</scope>
    <source>
        <strain evidence="21">MUM 19.33</strain>
    </source>
</reference>
<accession>A0A9P9Y5P4</accession>
<dbReference type="GO" id="GO:0031931">
    <property type="term" value="C:TORC1 complex"/>
    <property type="evidence" value="ECO:0007669"/>
    <property type="project" value="TreeGrafter"/>
</dbReference>
<organism evidence="21 22">
    <name type="scientific">Emericellopsis cladophorae</name>
    <dbReference type="NCBI Taxonomy" id="2686198"/>
    <lineage>
        <taxon>Eukaryota</taxon>
        <taxon>Fungi</taxon>
        <taxon>Dikarya</taxon>
        <taxon>Ascomycota</taxon>
        <taxon>Pezizomycotina</taxon>
        <taxon>Sordariomycetes</taxon>
        <taxon>Hypocreomycetidae</taxon>
        <taxon>Hypocreales</taxon>
        <taxon>Bionectriaceae</taxon>
        <taxon>Emericellopsis</taxon>
    </lineage>
</organism>
<sequence>MATTNPQQQIALDRLEVITRGLRSRANDEVRSRAALQLRELVGVCHRDMSNENFQAFFGAVNRSISNLIAHGNDSYDRIGGIYALDALIDFEGVEASAKYARFMQNLKTILRGKDINPMQLAAKALGKLCRPGGSMISEVVDSEVNTALEWLQNDRVEERRYSAVLVLRELSRNAPTLMYGYMPIIFEWIWIGLRDPKHLIRVTSAETVSAAFKIIRERDQSMKQQWMNKTYTEAKQGLRLATVESIHGSLLVIKELLEQGGMFMHEHYQQVCDIVFKHKDHRDPTIRKTVVILIPNLANYAPSEFSKAWLHKFMVYLNGMLKKDKERNDAFLAIGSIANAVKSSIAPYLDGVVIHVREGLSVASRKRGTVDPVFDCISRLAVAVGQTLSKYVEALLDPIFACDLTPKLTQALVDMAFYIPPIKPTIQERLLNMLSKVLCGEPFKPLGAPQPNTLSSVPVITKDPKDPWAYDHRKAEIKLALNTLGSFDFQGHVLNEFVRDVAIKYVEDDDPEIREAAALTCCQLYVRDPIVNQTSLHALQVVGDVIEKLLTVGVSDPEPGIRRVVLAALDERFDKHLSKAENIRVLFFALNDEVFAIREVAISIIGRLAKHNPAYVIPSLRKTLIQLLTELEYSDVARNKEESAKLLSLLVQNAQGLIKPYVDPMISVLAPRASDSNPSVAATILQAIGQLSTVGGEDMLQYKADLMPIIIDALQDQSSNIKREAALHALGQFACSSGYVITPYLEYPQLLELLQNIIRNEGHVIPLRQATIKLLGVLGALDPYKHQQVEESSPEEQRRSEQGQTTDISLMMTGTTPSNKEYYPTVAINALLQILKDQSLVQHHAAVVEGIMSIFRTLGLECVSFLDRIIPAFLTVIRTSTNRSLESYFSHLATLVGIVRQHIRNYLPEIIVVIQEYWHTSAAMQTTILLLIEAISRSLEGEFKTYLAGLLPLMLGVLEKDGSTKRMPSEKVLHAFLVFGASAEEYMHLIMPVIVRTFEKQGQPASIRRSAIDTIGKISRQVNLNDYAAKIIHPLTRVLDAGDPSLRNVSLDTLCALIQQLGRDYLHFAGTVNKVLAQHQIQHQNYELLVRKLQNGEVLPQDLSSETPFVEVVDEPALADIQGKKLEMNAMHLKAAWGTHGKSTKDDWHEWQRRFSATLLSESPNHALRACASLGATYPPLARDLFNSAFVSCWSELYEQFQEELIQNIENAIKSENVPPDLLGLLLNLAEFMEHDDKALPIDIRVLGREAARCHAYAKALHYKELEFLQDQSSGAVEALISINNNLQQSDAAIGILRKAQLYKDGIQLRESWFEKLQRWDEALAFYNKREAEIPEDQPVPVDVVMGKMRCLHALGEWDALADLTGTAWANSSLEVQRKIAPLATAAAWGLGKWDSMENYLSSLGKSTADRAFFGAILCLHRNQFREAINNIAMAREGLDTELSALVTESYNRSYDVVVRVQMLAELEEIIVYKQCDEKKQATMRKTWETRLKGCQRNVDVWQRMLRLRALVMAPSENLHMWIKFANLCRKSGRVGLAEKSLKQLIGTEQKLEGMIPYWDNQIAPREVLNRIPPQVTYAILKYEWEIGQQPGHRTSGTAEKTLYCLQRFSNDLALRLEGARVQLSTTTGSENISSDFAFQEYVDPAIMSEQTRQTLVDQTTLLAKCYLRQGEWIMALNKDEWQDNHSRDVLTSYSEATKYNPRWYKAWHAWALANFDIVQRAVALNDGTQLSRADQAMLIDHVVPAITGFFESIALLQGSSLQDTLRLLTLWFAHGGHPDVNGAVAEGFSKVSIDTWLEVIPQLIARINQPNRRVQQSVHNLLADVGRAHPQALVYPLTVAMKSWKNTRRSRSAAMIMDSMRQHSATLVAQAELVSNELIRVAVLWHELWHEGLEEASRLYFGDQNIEGMFATLEPLHDLLERGPETLREISFAQAFGRDLKEAQEWCQQYEKSGDVNDLNQAWDLYYQVFRRISRQLVQVNSLELLYCSPKLLNAKDLSLAVPGTYRSGQPVVSITGFESTFTVINSKQRPRKSTCNGSDGNQYAFLLKGHEDIRQDERVMQLFGLCNTLLANDSECFKRHLNIQRFPAIPLSQSSGLLGWVPHSDTLHVLIREYRESRKILLNIEHRIMLQMAPDYDNLTLMQKVEVFGYALDNTTGQDLYRVLWLKSKSSEAWLERRTNYTRSLGVMSMVGYILGLGDRHPSNLMLDRITGKIVHIDFGDCFEVAMKREKYPERVPFRLTRMLTYAMEVSNIEGSFRITCEHVMRVLRENKESIMAVLEAFIHDPLLTWRLTNAASPTGPNFRTETEATAAVVPNGARPRRQSILESDMAPSELLAEGVPLPSRSRARTNSTVATNNTDHTNGFVNGMAPVQEAESQNARAVEVLDRVQQKLTGRDFKTTEELEVVAQVNKLIIEATKLENLCQHYIGWCSFW</sequence>
<dbReference type="SUPFAM" id="SSF48371">
    <property type="entry name" value="ARM repeat"/>
    <property type="match status" value="2"/>
</dbReference>
<dbReference type="GO" id="GO:0038202">
    <property type="term" value="P:TORC1 signaling"/>
    <property type="evidence" value="ECO:0007669"/>
    <property type="project" value="TreeGrafter"/>
</dbReference>
<dbReference type="InterPro" id="IPR011989">
    <property type="entry name" value="ARM-like"/>
</dbReference>
<dbReference type="FunFam" id="1.10.1070.11:FF:000020">
    <property type="entry name" value="Serine/threonine-protein kinase TOR"/>
    <property type="match status" value="1"/>
</dbReference>
<dbReference type="Proteomes" id="UP001055219">
    <property type="component" value="Unassembled WGS sequence"/>
</dbReference>
<dbReference type="SMART" id="SM01343">
    <property type="entry name" value="FATC"/>
    <property type="match status" value="1"/>
</dbReference>
<dbReference type="Pfam" id="PF11865">
    <property type="entry name" value="mTOR_dom"/>
    <property type="match status" value="1"/>
</dbReference>
<dbReference type="GO" id="GO:0044877">
    <property type="term" value="F:protein-containing complex binding"/>
    <property type="evidence" value="ECO:0007669"/>
    <property type="project" value="InterPro"/>
</dbReference>
<dbReference type="SMART" id="SM00146">
    <property type="entry name" value="PI3Kc"/>
    <property type="match status" value="1"/>
</dbReference>
<evidence type="ECO:0000256" key="17">
    <source>
        <dbReference type="SAM" id="MobiDB-lite"/>
    </source>
</evidence>
<feature type="region of interest" description="Disordered" evidence="17">
    <location>
        <begin position="787"/>
        <end position="808"/>
    </location>
</feature>
<dbReference type="Gene3D" id="3.30.1010.10">
    <property type="entry name" value="Phosphatidylinositol 3-kinase Catalytic Subunit, Chain A, domain 4"/>
    <property type="match status" value="1"/>
</dbReference>
<keyword evidence="9 16" id="KW-0418">Kinase</keyword>
<dbReference type="InterPro" id="IPR036738">
    <property type="entry name" value="FRB_sf"/>
</dbReference>
<dbReference type="SMART" id="SM01345">
    <property type="entry name" value="Rapamycin_bind"/>
    <property type="match status" value="1"/>
</dbReference>
<comment type="function">
    <text evidence="12">Serine/threonine protein kinase which activates checkpoint signaling upon genotoxic stresses such as ionizing radiation (IR), ultraviolet light (UV), or DNA replication stalling, thereby acting as a DNA damage sensor. Recognizes the substrate consensus sequence [ST]-Q. Phosphorylates histone H2A to form H2AS128ph (gamma-H2A) at sites of DNA damage, involved in the regulation of DNA damage response mechanism. Required for the control of telomere length and genome stability.</text>
</comment>
<feature type="domain" description="FATC" evidence="20">
    <location>
        <begin position="2405"/>
        <end position="2437"/>
    </location>
</feature>
<evidence type="ECO:0000256" key="14">
    <source>
        <dbReference type="ARBA" id="ARBA00047899"/>
    </source>
</evidence>
<dbReference type="PROSITE" id="PS50290">
    <property type="entry name" value="PI3_4_KINASE_3"/>
    <property type="match status" value="1"/>
</dbReference>
<dbReference type="CDD" id="cd05169">
    <property type="entry name" value="PIKKc_TOR"/>
    <property type="match status" value="1"/>
</dbReference>
<dbReference type="InterPro" id="IPR003151">
    <property type="entry name" value="PIK-rel_kinase_FAT"/>
</dbReference>
<dbReference type="FunFam" id="1.25.10.10:FF:000582">
    <property type="entry name" value="Serine/threonine-protein kinase TOR"/>
    <property type="match status" value="1"/>
</dbReference>
<evidence type="ECO:0000256" key="7">
    <source>
        <dbReference type="ARBA" id="ARBA00022737"/>
    </source>
</evidence>
<dbReference type="RefSeq" id="XP_051364404.1">
    <property type="nucleotide sequence ID" value="XM_051504011.1"/>
</dbReference>
<name>A0A9P9Y5P4_9HYPO</name>
<evidence type="ECO:0000256" key="12">
    <source>
        <dbReference type="ARBA" id="ARBA00025079"/>
    </source>
</evidence>
<dbReference type="Gene3D" id="1.25.10.10">
    <property type="entry name" value="Leucine-rich Repeat Variant"/>
    <property type="match status" value="4"/>
</dbReference>
<keyword evidence="11" id="KW-0131">Cell cycle</keyword>
<dbReference type="InterPro" id="IPR018936">
    <property type="entry name" value="PI3/4_kinase_CS"/>
</dbReference>
<evidence type="ECO:0000256" key="6">
    <source>
        <dbReference type="ARBA" id="ARBA00022679"/>
    </source>
</evidence>
<dbReference type="InterPro" id="IPR057978">
    <property type="entry name" value="TPR_DAAF5"/>
</dbReference>
<dbReference type="SUPFAM" id="SSF47212">
    <property type="entry name" value="FKBP12-rapamycin-binding domain of FKBP-rapamycin-associated protein (FRAP)"/>
    <property type="match status" value="1"/>
</dbReference>
<comment type="subcellular location">
    <subcellularLocation>
        <location evidence="1">Cell membrane</location>
        <topology evidence="1">Peripheral membrane protein</topology>
        <orientation evidence="1">Cytoplasmic side</orientation>
    </subcellularLocation>
    <subcellularLocation>
        <location evidence="13">Vacuole membrane</location>
        <topology evidence="13">Peripheral membrane protein</topology>
        <orientation evidence="13">Cytoplasmic side</orientation>
    </subcellularLocation>
</comment>
<dbReference type="GeneID" id="75832060"/>
<evidence type="ECO:0000313" key="21">
    <source>
        <dbReference type="EMBL" id="KAI6783548.1"/>
    </source>
</evidence>
<keyword evidence="6 16" id="KW-0808">Transferase</keyword>
<dbReference type="InterPro" id="IPR058584">
    <property type="entry name" value="IMB1_TNPO1-like_TPR"/>
</dbReference>
<comment type="caution">
    <text evidence="21">The sequence shown here is derived from an EMBL/GenBank/DDBJ whole genome shotgun (WGS) entry which is preliminary data.</text>
</comment>
<feature type="domain" description="PI3K/PI4K catalytic" evidence="18">
    <location>
        <begin position="2020"/>
        <end position="2336"/>
    </location>
</feature>
<dbReference type="GO" id="GO:0016242">
    <property type="term" value="P:negative regulation of macroautophagy"/>
    <property type="evidence" value="ECO:0007669"/>
    <property type="project" value="TreeGrafter"/>
</dbReference>
<dbReference type="Gene3D" id="1.10.1070.11">
    <property type="entry name" value="Phosphatidylinositol 3-/4-kinase, catalytic domain"/>
    <property type="match status" value="1"/>
</dbReference>
<keyword evidence="4 16" id="KW-0723">Serine/threonine-protein kinase</keyword>
<dbReference type="InterPro" id="IPR036940">
    <property type="entry name" value="PI3/4_kinase_cat_sf"/>
</dbReference>
<dbReference type="PANTHER" id="PTHR11139:SF9">
    <property type="entry name" value="SERINE_THREONINE-PROTEIN KINASE MTOR"/>
    <property type="match status" value="1"/>
</dbReference>
<evidence type="ECO:0000259" key="20">
    <source>
        <dbReference type="PROSITE" id="PS51190"/>
    </source>
</evidence>
<dbReference type="GO" id="GO:1905356">
    <property type="term" value="P:regulation of snRNA pseudouridine synthesis"/>
    <property type="evidence" value="ECO:0007669"/>
    <property type="project" value="UniProtKB-ARBA"/>
</dbReference>
<evidence type="ECO:0000256" key="5">
    <source>
        <dbReference type="ARBA" id="ARBA00022554"/>
    </source>
</evidence>
<dbReference type="Pfam" id="PF02259">
    <property type="entry name" value="FAT"/>
    <property type="match status" value="1"/>
</dbReference>
<evidence type="ECO:0000256" key="9">
    <source>
        <dbReference type="ARBA" id="ARBA00022777"/>
    </source>
</evidence>
<proteinExistence type="inferred from homology"/>
<dbReference type="Pfam" id="PF00454">
    <property type="entry name" value="PI3_PI4_kinase"/>
    <property type="match status" value="1"/>
</dbReference>
<evidence type="ECO:0000256" key="11">
    <source>
        <dbReference type="ARBA" id="ARBA00023306"/>
    </source>
</evidence>
<dbReference type="PANTHER" id="PTHR11139">
    <property type="entry name" value="ATAXIA TELANGIECTASIA MUTATED ATM -RELATED"/>
    <property type="match status" value="1"/>
</dbReference>
<evidence type="ECO:0000256" key="8">
    <source>
        <dbReference type="ARBA" id="ARBA00022741"/>
    </source>
</evidence>
<dbReference type="InterPro" id="IPR050517">
    <property type="entry name" value="DDR_Repair_Kinase"/>
</dbReference>
<dbReference type="Pfam" id="PF02260">
    <property type="entry name" value="FATC"/>
    <property type="match status" value="1"/>
</dbReference>
<dbReference type="FunFam" id="3.30.1010.10:FF:000006">
    <property type="entry name" value="Serine/threonine-protein kinase TOR"/>
    <property type="match status" value="1"/>
</dbReference>
<feature type="domain" description="FAT" evidence="19">
    <location>
        <begin position="1247"/>
        <end position="1845"/>
    </location>
</feature>
<evidence type="ECO:0000256" key="10">
    <source>
        <dbReference type="ARBA" id="ARBA00022840"/>
    </source>
</evidence>
<dbReference type="FunFam" id="1.25.10.10:FF:000487">
    <property type="entry name" value="Serine/threonine-protein kinase TOR"/>
    <property type="match status" value="1"/>
</dbReference>
<dbReference type="GO" id="GO:0042254">
    <property type="term" value="P:ribosome biogenesis"/>
    <property type="evidence" value="ECO:0007669"/>
    <property type="project" value="UniProtKB-ARBA"/>
</dbReference>
<dbReference type="InterPro" id="IPR011009">
    <property type="entry name" value="Kinase-like_dom_sf"/>
</dbReference>
<dbReference type="GO" id="GO:0005886">
    <property type="term" value="C:plasma membrane"/>
    <property type="evidence" value="ECO:0007669"/>
    <property type="project" value="UniProtKB-SubCell"/>
</dbReference>
<dbReference type="GO" id="GO:0004674">
    <property type="term" value="F:protein serine/threonine kinase activity"/>
    <property type="evidence" value="ECO:0007669"/>
    <property type="project" value="UniProtKB-KW"/>
</dbReference>
<dbReference type="InterPro" id="IPR003152">
    <property type="entry name" value="FATC_dom"/>
</dbReference>
<dbReference type="EC" id="2.7.11.1" evidence="16"/>
<dbReference type="InterPro" id="IPR014009">
    <property type="entry name" value="PIK_FAT"/>
</dbReference>
<evidence type="ECO:0000256" key="4">
    <source>
        <dbReference type="ARBA" id="ARBA00022527"/>
    </source>
</evidence>
<dbReference type="GO" id="GO:0031932">
    <property type="term" value="C:TORC2 complex"/>
    <property type="evidence" value="ECO:0007669"/>
    <property type="project" value="TreeGrafter"/>
</dbReference>
<dbReference type="SUPFAM" id="SSF56112">
    <property type="entry name" value="Protein kinase-like (PK-like)"/>
    <property type="match status" value="1"/>
</dbReference>
<comment type="catalytic activity">
    <reaction evidence="15">
        <text>L-seryl-[protein] + ATP = O-phospho-L-seryl-[protein] + ADP + H(+)</text>
        <dbReference type="Rhea" id="RHEA:17989"/>
        <dbReference type="Rhea" id="RHEA-COMP:9863"/>
        <dbReference type="Rhea" id="RHEA-COMP:11604"/>
        <dbReference type="ChEBI" id="CHEBI:15378"/>
        <dbReference type="ChEBI" id="CHEBI:29999"/>
        <dbReference type="ChEBI" id="CHEBI:30616"/>
        <dbReference type="ChEBI" id="CHEBI:83421"/>
        <dbReference type="ChEBI" id="CHEBI:456216"/>
        <dbReference type="EC" id="2.7.11.1"/>
    </reaction>
</comment>
<keyword evidence="7" id="KW-0677">Repeat</keyword>
<keyword evidence="5" id="KW-0926">Vacuole</keyword>
<evidence type="ECO:0000259" key="19">
    <source>
        <dbReference type="PROSITE" id="PS51189"/>
    </source>
</evidence>
<evidence type="ECO:0000256" key="13">
    <source>
        <dbReference type="ARBA" id="ARBA00029427"/>
    </source>
</evidence>
<dbReference type="InterPro" id="IPR024585">
    <property type="entry name" value="mTOR_dom"/>
</dbReference>
<feature type="compositionally biased region" description="Basic and acidic residues" evidence="17">
    <location>
        <begin position="787"/>
        <end position="802"/>
    </location>
</feature>
<keyword evidence="8 16" id="KW-0547">Nucleotide-binding</keyword>
<dbReference type="GO" id="GO:0005524">
    <property type="term" value="F:ATP binding"/>
    <property type="evidence" value="ECO:0007669"/>
    <property type="project" value="UniProtKB-KW"/>
</dbReference>
<dbReference type="SMART" id="SM01346">
    <property type="entry name" value="DUF3385"/>
    <property type="match status" value="1"/>
</dbReference>
<dbReference type="InterPro" id="IPR000403">
    <property type="entry name" value="PI3/4_kinase_cat_dom"/>
</dbReference>
<dbReference type="InterPro" id="IPR026683">
    <property type="entry name" value="TOR_cat"/>
</dbReference>
<comment type="similarity">
    <text evidence="2 16">Belongs to the PI3/PI4-kinase family.</text>
</comment>
<dbReference type="Pfam" id="PF25757">
    <property type="entry name" value="TPR_DNAAF5"/>
    <property type="match status" value="1"/>
</dbReference>
<dbReference type="Pfam" id="PF23593">
    <property type="entry name" value="HEAT_ATR"/>
    <property type="match status" value="1"/>
</dbReference>
<comment type="subunit">
    <text evidence="3">Associates with DNA double-strand breaks.</text>
</comment>
<evidence type="ECO:0000256" key="16">
    <source>
        <dbReference type="RuleBase" id="RU364109"/>
    </source>
</evidence>
<evidence type="ECO:0000256" key="2">
    <source>
        <dbReference type="ARBA" id="ARBA00011031"/>
    </source>
</evidence>
<dbReference type="PROSITE" id="PS51190">
    <property type="entry name" value="FATC"/>
    <property type="match status" value="1"/>
</dbReference>
<dbReference type="GO" id="GO:0006995">
    <property type="term" value="P:cellular response to nitrogen starvation"/>
    <property type="evidence" value="ECO:0007669"/>
    <property type="project" value="UniProtKB-ARBA"/>
</dbReference>
<feature type="compositionally biased region" description="Polar residues" evidence="17">
    <location>
        <begin position="2352"/>
        <end position="2367"/>
    </location>
</feature>
<dbReference type="EMBL" id="JAGIXG020000007">
    <property type="protein sequence ID" value="KAI6783548.1"/>
    <property type="molecule type" value="Genomic_DNA"/>
</dbReference>
<reference evidence="21" key="1">
    <citation type="journal article" date="2021" name="J Fungi (Basel)">
        <title>Genomic and Metabolomic Analyses of the Marine Fungus Emericellopsis cladophorae: Insights into Saltwater Adaptability Mechanisms and Its Biosynthetic Potential.</title>
        <authorList>
            <person name="Goncalves M.F.M."/>
            <person name="Hilario S."/>
            <person name="Van de Peer Y."/>
            <person name="Esteves A.C."/>
            <person name="Alves A."/>
        </authorList>
    </citation>
    <scope>NUCLEOTIDE SEQUENCE</scope>
    <source>
        <strain evidence="21">MUM 19.33</strain>
    </source>
</reference>
<evidence type="ECO:0000313" key="22">
    <source>
        <dbReference type="Proteomes" id="UP001055219"/>
    </source>
</evidence>
<gene>
    <name evidence="21" type="ORF">J7T54_005577</name>
</gene>
<dbReference type="Pfam" id="PF08771">
    <property type="entry name" value="FRB_dom"/>
    <property type="match status" value="1"/>
</dbReference>
<dbReference type="InterPro" id="IPR016024">
    <property type="entry name" value="ARM-type_fold"/>
</dbReference>
<dbReference type="PROSITE" id="PS00915">
    <property type="entry name" value="PI3_4_KINASE_1"/>
    <property type="match status" value="1"/>
</dbReference>
<evidence type="ECO:0000259" key="18">
    <source>
        <dbReference type="PROSITE" id="PS50290"/>
    </source>
</evidence>
<dbReference type="OrthoDB" id="381190at2759"/>
<keyword evidence="10 16" id="KW-0067">ATP-binding</keyword>
<evidence type="ECO:0000256" key="1">
    <source>
        <dbReference type="ARBA" id="ARBA00004413"/>
    </source>
</evidence>
<evidence type="ECO:0000256" key="3">
    <source>
        <dbReference type="ARBA" id="ARBA00011370"/>
    </source>
</evidence>
<dbReference type="FunFam" id="1.25.10.10:FF:000371">
    <property type="entry name" value="Serine/threonine-protein kinase TOR"/>
    <property type="match status" value="1"/>
</dbReference>
<dbReference type="FunFam" id="1.20.120.150:FF:000001">
    <property type="entry name" value="Serine/threonine-protein kinase TOR"/>
    <property type="match status" value="1"/>
</dbReference>
<dbReference type="Gene3D" id="1.20.120.150">
    <property type="entry name" value="FKBP12-rapamycin binding domain"/>
    <property type="match status" value="1"/>
</dbReference>
<protein>
    <recommendedName>
        <fullName evidence="16">Serine/threonine-protein kinase TOR</fullName>
        <ecNumber evidence="16">2.7.11.1</ecNumber>
    </recommendedName>
</protein>
<dbReference type="GO" id="GO:0000329">
    <property type="term" value="C:fungal-type vacuole membrane"/>
    <property type="evidence" value="ECO:0007669"/>
    <property type="project" value="UniProtKB-ARBA"/>
</dbReference>
<dbReference type="InterPro" id="IPR009076">
    <property type="entry name" value="FRB_dom"/>
</dbReference>